<evidence type="ECO:0000313" key="2">
    <source>
        <dbReference type="EMBL" id="GIY62741.1"/>
    </source>
</evidence>
<dbReference type="Proteomes" id="UP001054945">
    <property type="component" value="Unassembled WGS sequence"/>
</dbReference>
<name>A0AAV4UXY3_CAEEX</name>
<sequence length="120" mass="13380">MNKSMLSSMAPPGLYRHGCANVLSTMVAAMHAQKKYCKKLPSIPYDNVHVKSSPFNKMSPSATNKGNFQPIDSAVKVLAKQRRRVINNSFESITLQCFVGKTSRGHQRSRWTGAGRQRVK</sequence>
<gene>
    <name evidence="2" type="ORF">CEXT_583321</name>
</gene>
<dbReference type="EMBL" id="BPLR01013660">
    <property type="protein sequence ID" value="GIY62741.1"/>
    <property type="molecule type" value="Genomic_DNA"/>
</dbReference>
<accession>A0AAV4UXY3</accession>
<evidence type="ECO:0000313" key="3">
    <source>
        <dbReference type="Proteomes" id="UP001054945"/>
    </source>
</evidence>
<reference evidence="2 3" key="1">
    <citation type="submission" date="2021-06" db="EMBL/GenBank/DDBJ databases">
        <title>Caerostris extrusa draft genome.</title>
        <authorList>
            <person name="Kono N."/>
            <person name="Arakawa K."/>
        </authorList>
    </citation>
    <scope>NUCLEOTIDE SEQUENCE [LARGE SCALE GENOMIC DNA]</scope>
</reference>
<organism evidence="2 3">
    <name type="scientific">Caerostris extrusa</name>
    <name type="common">Bark spider</name>
    <name type="synonym">Caerostris bankana</name>
    <dbReference type="NCBI Taxonomy" id="172846"/>
    <lineage>
        <taxon>Eukaryota</taxon>
        <taxon>Metazoa</taxon>
        <taxon>Ecdysozoa</taxon>
        <taxon>Arthropoda</taxon>
        <taxon>Chelicerata</taxon>
        <taxon>Arachnida</taxon>
        <taxon>Araneae</taxon>
        <taxon>Araneomorphae</taxon>
        <taxon>Entelegynae</taxon>
        <taxon>Araneoidea</taxon>
        <taxon>Araneidae</taxon>
        <taxon>Caerostris</taxon>
    </lineage>
</organism>
<protein>
    <submittedName>
        <fullName evidence="2">Uncharacterized protein</fullName>
    </submittedName>
</protein>
<proteinExistence type="predicted"/>
<feature type="region of interest" description="Disordered" evidence="1">
    <location>
        <begin position="101"/>
        <end position="120"/>
    </location>
</feature>
<evidence type="ECO:0000256" key="1">
    <source>
        <dbReference type="SAM" id="MobiDB-lite"/>
    </source>
</evidence>
<keyword evidence="3" id="KW-1185">Reference proteome</keyword>
<comment type="caution">
    <text evidence="2">The sequence shown here is derived from an EMBL/GenBank/DDBJ whole genome shotgun (WGS) entry which is preliminary data.</text>
</comment>
<dbReference type="AlphaFoldDB" id="A0AAV4UXY3"/>